<name>A0ABV7H809_9GAMM</name>
<proteinExistence type="predicted"/>
<evidence type="ECO:0000313" key="1">
    <source>
        <dbReference type="EMBL" id="MFC3150033.1"/>
    </source>
</evidence>
<gene>
    <name evidence="1" type="ORF">ACFOEK_03250</name>
</gene>
<keyword evidence="2" id="KW-1185">Reference proteome</keyword>
<dbReference type="Proteomes" id="UP001595476">
    <property type="component" value="Unassembled WGS sequence"/>
</dbReference>
<comment type="caution">
    <text evidence="1">The sequence shown here is derived from an EMBL/GenBank/DDBJ whole genome shotgun (WGS) entry which is preliminary data.</text>
</comment>
<reference evidence="2" key="1">
    <citation type="journal article" date="2019" name="Int. J. Syst. Evol. Microbiol.">
        <title>The Global Catalogue of Microorganisms (GCM) 10K type strain sequencing project: providing services to taxonomists for standard genome sequencing and annotation.</title>
        <authorList>
            <consortium name="The Broad Institute Genomics Platform"/>
            <consortium name="The Broad Institute Genome Sequencing Center for Infectious Disease"/>
            <person name="Wu L."/>
            <person name="Ma J."/>
        </authorList>
    </citation>
    <scope>NUCLEOTIDE SEQUENCE [LARGE SCALE GENOMIC DNA]</scope>
    <source>
        <strain evidence="2">KCTC 52438</strain>
    </source>
</reference>
<dbReference type="EMBL" id="JBHRSZ010000002">
    <property type="protein sequence ID" value="MFC3150033.1"/>
    <property type="molecule type" value="Genomic_DNA"/>
</dbReference>
<organism evidence="1 2">
    <name type="scientific">Litoribrevibacter euphylliae</name>
    <dbReference type="NCBI Taxonomy" id="1834034"/>
    <lineage>
        <taxon>Bacteria</taxon>
        <taxon>Pseudomonadati</taxon>
        <taxon>Pseudomonadota</taxon>
        <taxon>Gammaproteobacteria</taxon>
        <taxon>Oceanospirillales</taxon>
        <taxon>Oceanospirillaceae</taxon>
        <taxon>Litoribrevibacter</taxon>
    </lineage>
</organism>
<accession>A0ABV7H809</accession>
<protein>
    <submittedName>
        <fullName evidence="1">Uncharacterized protein</fullName>
    </submittedName>
</protein>
<evidence type="ECO:0000313" key="2">
    <source>
        <dbReference type="Proteomes" id="UP001595476"/>
    </source>
</evidence>
<sequence length="56" mass="6280">MDKQDIQLKILAQAVYELRLLLSHHLGSTDKAMACETLSAQDKKDARHPVVESTMT</sequence>